<sequence>MIKFIFFISYSLILFQSYSSISHLLFIPLEGNKREDMIAIASNSYTTNCCSVVVIVVVVVAASAVGKVIAGTTGGYNLNEVEYQNKKKNNNKNNIIELYDSVEIEIENKTETDQSDVVEEEIGLIENLFWQRRKCNFSFITQNRNSRALYSLQYEPKTSLILGKLSSIATGSATSPSPSFSFCTKGFKLTSLARRVGLELLLRLLVEQELEILWTFDPPQAPSTSNSLLFAFASATVDIQSLALAKPIDDCDLSGRPSLKIALLRRVSLPPSKTKTLGKSITKSRLLMRSAKAPYRIFSILEKLLNLK</sequence>
<evidence type="ECO:0000313" key="2">
    <source>
        <dbReference type="Proteomes" id="UP000037069"/>
    </source>
</evidence>
<protein>
    <submittedName>
        <fullName evidence="1">Uncharacterized protein</fullName>
    </submittedName>
</protein>
<dbReference type="AlphaFoldDB" id="A0A0L0CC38"/>
<reference evidence="1 2" key="1">
    <citation type="journal article" date="2015" name="Nat. Commun.">
        <title>Lucilia cuprina genome unlocks parasitic fly biology to underpin future interventions.</title>
        <authorList>
            <person name="Anstead C.A."/>
            <person name="Korhonen P.K."/>
            <person name="Young N.D."/>
            <person name="Hall R.S."/>
            <person name="Jex A.R."/>
            <person name="Murali S.C."/>
            <person name="Hughes D.S."/>
            <person name="Lee S.F."/>
            <person name="Perry T."/>
            <person name="Stroehlein A.J."/>
            <person name="Ansell B.R."/>
            <person name="Breugelmans B."/>
            <person name="Hofmann A."/>
            <person name="Qu J."/>
            <person name="Dugan S."/>
            <person name="Lee S.L."/>
            <person name="Chao H."/>
            <person name="Dinh H."/>
            <person name="Han Y."/>
            <person name="Doddapaneni H.V."/>
            <person name="Worley K.C."/>
            <person name="Muzny D.M."/>
            <person name="Ioannidis P."/>
            <person name="Waterhouse R.M."/>
            <person name="Zdobnov E.M."/>
            <person name="James P.J."/>
            <person name="Bagnall N.H."/>
            <person name="Kotze A.C."/>
            <person name="Gibbs R.A."/>
            <person name="Richards S."/>
            <person name="Batterham P."/>
            <person name="Gasser R.B."/>
        </authorList>
    </citation>
    <scope>NUCLEOTIDE SEQUENCE [LARGE SCALE GENOMIC DNA]</scope>
    <source>
        <strain evidence="1 2">LS</strain>
        <tissue evidence="1">Full body</tissue>
    </source>
</reference>
<organism evidence="1 2">
    <name type="scientific">Lucilia cuprina</name>
    <name type="common">Green bottle fly</name>
    <name type="synonym">Australian sheep blowfly</name>
    <dbReference type="NCBI Taxonomy" id="7375"/>
    <lineage>
        <taxon>Eukaryota</taxon>
        <taxon>Metazoa</taxon>
        <taxon>Ecdysozoa</taxon>
        <taxon>Arthropoda</taxon>
        <taxon>Hexapoda</taxon>
        <taxon>Insecta</taxon>
        <taxon>Pterygota</taxon>
        <taxon>Neoptera</taxon>
        <taxon>Endopterygota</taxon>
        <taxon>Diptera</taxon>
        <taxon>Brachycera</taxon>
        <taxon>Muscomorpha</taxon>
        <taxon>Oestroidea</taxon>
        <taxon>Calliphoridae</taxon>
        <taxon>Luciliinae</taxon>
        <taxon>Lucilia</taxon>
    </lineage>
</organism>
<dbReference type="EMBL" id="JRES01000628">
    <property type="protein sequence ID" value="KNC29797.1"/>
    <property type="molecule type" value="Genomic_DNA"/>
</dbReference>
<proteinExistence type="predicted"/>
<comment type="caution">
    <text evidence="1">The sequence shown here is derived from an EMBL/GenBank/DDBJ whole genome shotgun (WGS) entry which is preliminary data.</text>
</comment>
<name>A0A0L0CC38_LUCCU</name>
<accession>A0A0L0CC38</accession>
<keyword evidence="2" id="KW-1185">Reference proteome</keyword>
<evidence type="ECO:0000313" key="1">
    <source>
        <dbReference type="EMBL" id="KNC29797.1"/>
    </source>
</evidence>
<gene>
    <name evidence="1" type="ORF">FF38_02911</name>
</gene>
<dbReference type="Proteomes" id="UP000037069">
    <property type="component" value="Unassembled WGS sequence"/>
</dbReference>